<dbReference type="InterPro" id="IPR036457">
    <property type="entry name" value="PPM-type-like_dom_sf"/>
</dbReference>
<feature type="compositionally biased region" description="Low complexity" evidence="1">
    <location>
        <begin position="227"/>
        <end position="238"/>
    </location>
</feature>
<dbReference type="Gene3D" id="3.60.40.10">
    <property type="entry name" value="PPM-type phosphatase domain"/>
    <property type="match status" value="1"/>
</dbReference>
<dbReference type="AlphaFoldDB" id="A0A183B108"/>
<protein>
    <submittedName>
        <fullName evidence="4">PPM-type phosphatase domain-containing protein</fullName>
    </submittedName>
</protein>
<dbReference type="EMBL" id="UZAN01053839">
    <property type="protein sequence ID" value="VDP90165.1"/>
    <property type="molecule type" value="Genomic_DNA"/>
</dbReference>
<name>A0A183B108_9TREM</name>
<dbReference type="WBParaSite" id="ECPE_0001293101-mRNA-1">
    <property type="protein sequence ID" value="ECPE_0001293101-mRNA-1"/>
    <property type="gene ID" value="ECPE_0001293101"/>
</dbReference>
<reference evidence="4" key="1">
    <citation type="submission" date="2016-06" db="UniProtKB">
        <authorList>
            <consortium name="WormBaseParasite"/>
        </authorList>
    </citation>
    <scope>IDENTIFICATION</scope>
</reference>
<accession>A0A183B108</accession>
<organism evidence="4">
    <name type="scientific">Echinostoma caproni</name>
    <dbReference type="NCBI Taxonomy" id="27848"/>
    <lineage>
        <taxon>Eukaryota</taxon>
        <taxon>Metazoa</taxon>
        <taxon>Spiralia</taxon>
        <taxon>Lophotrochozoa</taxon>
        <taxon>Platyhelminthes</taxon>
        <taxon>Trematoda</taxon>
        <taxon>Digenea</taxon>
        <taxon>Plagiorchiida</taxon>
        <taxon>Echinostomata</taxon>
        <taxon>Echinostomatoidea</taxon>
        <taxon>Echinostomatidae</taxon>
        <taxon>Echinostoma</taxon>
    </lineage>
</organism>
<proteinExistence type="predicted"/>
<feature type="region of interest" description="Disordered" evidence="1">
    <location>
        <begin position="211"/>
        <end position="238"/>
    </location>
</feature>
<gene>
    <name evidence="2" type="ORF">ECPE_LOCUS12893</name>
</gene>
<feature type="region of interest" description="Disordered" evidence="1">
    <location>
        <begin position="110"/>
        <end position="139"/>
    </location>
</feature>
<evidence type="ECO:0000313" key="3">
    <source>
        <dbReference type="Proteomes" id="UP000272942"/>
    </source>
</evidence>
<keyword evidence="3" id="KW-1185">Reference proteome</keyword>
<sequence length="343" mass="37165">VGVNRPVEDRWTAYQFGHTGQNTLYCSKLTCPPEGSHYGGTVFTVVDGHGGHACAHAINLLHSDYVVAGMLPPELCEQVLSDLRAIEGTSAPFTSYELFERLWSKPEAIPTGESEYIGPPRTDSPDTSADADPSAGPPRRRWAPWGIWGPLAASVREVHMNHLRKLIEESLSCSFEGGEAFFADNESGDICDPEGFIVAPLRSIQEAVSADLSNGQHAHSTNNQLHGSPGSSSSEPVSQAVHIPDPFLVGPDNPAFLRLHDRVAGVTRSLRNNLQRLDLDLSTSAQPSHRGPSLDKALLRIVFSGCVSTSAYIPCNGKELYVTQVRVSRGFLHSHCYSACTVR</sequence>
<feature type="compositionally biased region" description="Polar residues" evidence="1">
    <location>
        <begin position="211"/>
        <end position="226"/>
    </location>
</feature>
<evidence type="ECO:0000313" key="2">
    <source>
        <dbReference type="EMBL" id="VDP90165.1"/>
    </source>
</evidence>
<feature type="compositionally biased region" description="Low complexity" evidence="1">
    <location>
        <begin position="125"/>
        <end position="134"/>
    </location>
</feature>
<reference evidence="2 3" key="2">
    <citation type="submission" date="2018-11" db="EMBL/GenBank/DDBJ databases">
        <authorList>
            <consortium name="Pathogen Informatics"/>
        </authorList>
    </citation>
    <scope>NUCLEOTIDE SEQUENCE [LARGE SCALE GENOMIC DNA]</scope>
    <source>
        <strain evidence="2 3">Egypt</strain>
    </source>
</reference>
<dbReference type="Proteomes" id="UP000272942">
    <property type="component" value="Unassembled WGS sequence"/>
</dbReference>
<evidence type="ECO:0000256" key="1">
    <source>
        <dbReference type="SAM" id="MobiDB-lite"/>
    </source>
</evidence>
<dbReference type="OrthoDB" id="6287114at2759"/>
<evidence type="ECO:0000313" key="4">
    <source>
        <dbReference type="WBParaSite" id="ECPE_0001293101-mRNA-1"/>
    </source>
</evidence>